<dbReference type="PANTHER" id="PTHR43744:SF12">
    <property type="entry name" value="ABC TRANSPORTER PERMEASE PROTEIN MG189-RELATED"/>
    <property type="match status" value="1"/>
</dbReference>
<dbReference type="Pfam" id="PF00528">
    <property type="entry name" value="BPD_transp_1"/>
    <property type="match status" value="1"/>
</dbReference>
<dbReference type="AlphaFoldDB" id="A0A7V3VT55"/>
<keyword evidence="5 7" id="KW-1133">Transmembrane helix</keyword>
<accession>A0A7V3VT55</accession>
<reference evidence="9" key="1">
    <citation type="journal article" date="2020" name="mSystems">
        <title>Genome- and Community-Level Interaction Insights into Carbon Utilization and Element Cycling Functions of Hydrothermarchaeota in Hydrothermal Sediment.</title>
        <authorList>
            <person name="Zhou Z."/>
            <person name="Liu Y."/>
            <person name="Xu W."/>
            <person name="Pan J."/>
            <person name="Luo Z.H."/>
            <person name="Li M."/>
        </authorList>
    </citation>
    <scope>NUCLEOTIDE SEQUENCE [LARGE SCALE GENOMIC DNA]</scope>
    <source>
        <strain evidence="9">SpSt-966</strain>
    </source>
</reference>
<proteinExistence type="inferred from homology"/>
<keyword evidence="2 7" id="KW-0813">Transport</keyword>
<evidence type="ECO:0000259" key="8">
    <source>
        <dbReference type="PROSITE" id="PS50928"/>
    </source>
</evidence>
<sequence length="274" mass="31161">MDILKAPSIVSEVEYFPSNGSVKIFFNGINSVWFLTDPVHAVAHFNFYQIMANLFESYVQAWNAAPFLRYYLNTIFVAVVTTFLNIIFGVMAAFAFSKLKFVGRDFFFMLFLATMMIPGEVLLVPNFITIVHFGWMNTYYALIVPWVVSAFTIFLMRQNFMTVPDELLDAAKIDGATKWRFLWTVMVPISRPVIITGALLNFVGSWNAFLWVLIVTNEPSMRTLPVGLQNFSSNAGTIYNQLMAASTFTMIPIVILFLFAQRYFIEGVARSGLK</sequence>
<evidence type="ECO:0000256" key="7">
    <source>
        <dbReference type="RuleBase" id="RU363032"/>
    </source>
</evidence>
<organism evidence="9">
    <name type="scientific">Mesoaciditoga lauensis</name>
    <dbReference type="NCBI Taxonomy" id="1495039"/>
    <lineage>
        <taxon>Bacteria</taxon>
        <taxon>Thermotogati</taxon>
        <taxon>Thermotogota</taxon>
        <taxon>Thermotogae</taxon>
        <taxon>Mesoaciditogales</taxon>
        <taxon>Mesoaciditogaceae</taxon>
        <taxon>Mesoaciditoga</taxon>
    </lineage>
</organism>
<evidence type="ECO:0000256" key="5">
    <source>
        <dbReference type="ARBA" id="ARBA00022989"/>
    </source>
</evidence>
<dbReference type="SUPFAM" id="SSF161098">
    <property type="entry name" value="MetI-like"/>
    <property type="match status" value="1"/>
</dbReference>
<feature type="transmembrane region" description="Helical" evidence="7">
    <location>
        <begin position="70"/>
        <end position="94"/>
    </location>
</feature>
<protein>
    <submittedName>
        <fullName evidence="9">Carbohydrate ABC transporter permease</fullName>
    </submittedName>
</protein>
<dbReference type="EMBL" id="DTPE01000138">
    <property type="protein sequence ID" value="HGE75136.1"/>
    <property type="molecule type" value="Genomic_DNA"/>
</dbReference>
<evidence type="ECO:0000256" key="4">
    <source>
        <dbReference type="ARBA" id="ARBA00022692"/>
    </source>
</evidence>
<feature type="transmembrane region" description="Helical" evidence="7">
    <location>
        <begin position="139"/>
        <end position="156"/>
    </location>
</feature>
<dbReference type="Gene3D" id="1.10.3720.10">
    <property type="entry name" value="MetI-like"/>
    <property type="match status" value="1"/>
</dbReference>
<evidence type="ECO:0000313" key="9">
    <source>
        <dbReference type="EMBL" id="HGE75136.1"/>
    </source>
</evidence>
<keyword evidence="3" id="KW-1003">Cell membrane</keyword>
<dbReference type="InterPro" id="IPR035906">
    <property type="entry name" value="MetI-like_sf"/>
</dbReference>
<evidence type="ECO:0000256" key="1">
    <source>
        <dbReference type="ARBA" id="ARBA00004651"/>
    </source>
</evidence>
<feature type="domain" description="ABC transmembrane type-1" evidence="8">
    <location>
        <begin position="71"/>
        <end position="260"/>
    </location>
</feature>
<feature type="transmembrane region" description="Helical" evidence="7">
    <location>
        <begin position="193"/>
        <end position="214"/>
    </location>
</feature>
<dbReference type="PANTHER" id="PTHR43744">
    <property type="entry name" value="ABC TRANSPORTER PERMEASE PROTEIN MG189-RELATED-RELATED"/>
    <property type="match status" value="1"/>
</dbReference>
<dbReference type="GO" id="GO:0055085">
    <property type="term" value="P:transmembrane transport"/>
    <property type="evidence" value="ECO:0007669"/>
    <property type="project" value="InterPro"/>
</dbReference>
<dbReference type="PROSITE" id="PS50928">
    <property type="entry name" value="ABC_TM1"/>
    <property type="match status" value="1"/>
</dbReference>
<dbReference type="GO" id="GO:0005886">
    <property type="term" value="C:plasma membrane"/>
    <property type="evidence" value="ECO:0007669"/>
    <property type="project" value="UniProtKB-SubCell"/>
</dbReference>
<dbReference type="CDD" id="cd06261">
    <property type="entry name" value="TM_PBP2"/>
    <property type="match status" value="1"/>
</dbReference>
<evidence type="ECO:0000256" key="2">
    <source>
        <dbReference type="ARBA" id="ARBA00022448"/>
    </source>
</evidence>
<comment type="subcellular location">
    <subcellularLocation>
        <location evidence="1 7">Cell membrane</location>
        <topology evidence="1 7">Multi-pass membrane protein</topology>
    </subcellularLocation>
</comment>
<evidence type="ECO:0000256" key="3">
    <source>
        <dbReference type="ARBA" id="ARBA00022475"/>
    </source>
</evidence>
<feature type="transmembrane region" description="Helical" evidence="7">
    <location>
        <begin position="238"/>
        <end position="260"/>
    </location>
</feature>
<keyword evidence="4 7" id="KW-0812">Transmembrane</keyword>
<dbReference type="InterPro" id="IPR000515">
    <property type="entry name" value="MetI-like"/>
</dbReference>
<comment type="caution">
    <text evidence="9">The sequence shown here is derived from an EMBL/GenBank/DDBJ whole genome shotgun (WGS) entry which is preliminary data.</text>
</comment>
<keyword evidence="6 7" id="KW-0472">Membrane</keyword>
<feature type="transmembrane region" description="Helical" evidence="7">
    <location>
        <begin position="106"/>
        <end position="133"/>
    </location>
</feature>
<gene>
    <name evidence="9" type="ORF">ENX73_03310</name>
</gene>
<evidence type="ECO:0000256" key="6">
    <source>
        <dbReference type="ARBA" id="ARBA00023136"/>
    </source>
</evidence>
<name>A0A7V3VT55_9BACT</name>
<comment type="similarity">
    <text evidence="7">Belongs to the binding-protein-dependent transport system permease family.</text>
</comment>